<evidence type="ECO:0000256" key="3">
    <source>
        <dbReference type="ARBA" id="ARBA00022801"/>
    </source>
</evidence>
<dbReference type="InterPro" id="IPR027417">
    <property type="entry name" value="P-loop_NTPase"/>
</dbReference>
<evidence type="ECO:0000313" key="9">
    <source>
        <dbReference type="Proteomes" id="UP001054801"/>
    </source>
</evidence>
<evidence type="ECO:0000256" key="5">
    <source>
        <dbReference type="ARBA" id="ARBA00023136"/>
    </source>
</evidence>
<proteinExistence type="predicted"/>
<gene>
    <name evidence="8" type="ORF">L2Y54_19415</name>
</gene>
<dbReference type="Gene3D" id="3.40.50.300">
    <property type="entry name" value="P-loop containing nucleotide triphosphate hydrolases"/>
    <property type="match status" value="1"/>
</dbReference>
<comment type="subcellular location">
    <subcellularLocation>
        <location evidence="1">Membrane</location>
    </subcellularLocation>
</comment>
<dbReference type="Proteomes" id="UP001054801">
    <property type="component" value="Chromosome"/>
</dbReference>
<evidence type="ECO:0000256" key="2">
    <source>
        <dbReference type="ARBA" id="ARBA00022741"/>
    </source>
</evidence>
<feature type="coiled-coil region" evidence="6">
    <location>
        <begin position="508"/>
        <end position="542"/>
    </location>
</feature>
<reference evidence="8" key="1">
    <citation type="journal article" date="2022" name="Microorganisms">
        <title>Two New Species of Filamentous Sulfur Bacteria of the Genus Thiothrix, Thiothrix winogradskyi sp. nov. and 'Candidatus Thiothrix sulfatifontis' sp. nov.</title>
        <authorList>
            <person name="Ravin N.V."/>
            <person name="Rossetti S."/>
            <person name="Beletsky A.V."/>
            <person name="Kadnikov V.V."/>
            <person name="Rudenko T.S."/>
            <person name="Smolyakov D.D."/>
            <person name="Moskvitina M.I."/>
            <person name="Gureeva M.V."/>
            <person name="Mardanov A.V."/>
            <person name="Grabovich M.Y."/>
        </authorList>
    </citation>
    <scope>NUCLEOTIDE SEQUENCE</scope>
    <source>
        <strain evidence="8">CT3</strain>
    </source>
</reference>
<keyword evidence="9" id="KW-1185">Reference proteome</keyword>
<evidence type="ECO:0000256" key="4">
    <source>
        <dbReference type="ARBA" id="ARBA00023134"/>
    </source>
</evidence>
<evidence type="ECO:0000259" key="7">
    <source>
        <dbReference type="Pfam" id="PF00350"/>
    </source>
</evidence>
<feature type="coiled-coil region" evidence="6">
    <location>
        <begin position="348"/>
        <end position="382"/>
    </location>
</feature>
<keyword evidence="5" id="KW-0472">Membrane</keyword>
<protein>
    <submittedName>
        <fullName evidence="8">Dynamin family protein</fullName>
    </submittedName>
</protein>
<dbReference type="Pfam" id="PF00350">
    <property type="entry name" value="Dynamin_N"/>
    <property type="match status" value="1"/>
</dbReference>
<sequence>MHILNQTLEQREARIGKVLDYIRQTQHIFEKYASSELKAAHGRFEPLIQGLESDKVRIVVIGEFSRGKSRLVNALLGIDLLPSAKEATTAINTFLQSPPVGRENDKYIRLNFIDKERPDQELNWDNDGVLKQWGTELDKNNKSARSQLQRIDVFAAHDLLNKGLVIIDTPGLESVVAHHEEITRKAIAGAHIAIWVQSVEQLGGNSREWQFLTATVRQNFRKFLTVVNMWDQVLEPEDDHDKAKPESERVDEKLNTVRENFRQHLKGLSESELAQMTNDQHLMGVSAKWALSKDDEQKRRSGIDHLVQRIADLCNSGEAQQEVFYKPLKQLSHIQTTLAAALDDEINVLNDSRTLDEKKRELDLLEQEIKSQTLEKKQAEREHKDEHHRVAQVMTKEINENLVQPLRGLRDEINIILTENYIRHEVEAGHKNIGLPQEAQIKFQQVTQTVSEKWVQQKQQVELALNNLKAEYVSAMEKRNIRLKKTLGSMNIELPEIKIDLKLDLSNVISFQKKKIELEHHMEKLETEMEKYEVESAQLSHDDPRIKSAQFAYEMAQRQLRDLGSQPEPYAYQVREQVVEPGIWDDAKYEQRTQYDDSNLKEYQAERAQLKNDMHNRGKLLEKLMQEEAERSKQRQTAEVMRRKAEQQLAKIEKQRKEKEASIVKEQQAIVADTLRALQNSTMGELNNRIGFLEKNVSKSIEKLFDDQLDVLLACVEEQFMQPLRAKQAKREEVLEIFKREQDEIEQRKLELSKAKKQLSEVMDFTQTALAN</sequence>
<evidence type="ECO:0000256" key="6">
    <source>
        <dbReference type="SAM" id="Coils"/>
    </source>
</evidence>
<accession>A0ABY3SXB7</accession>
<organism evidence="8 9">
    <name type="scientific">Thiothrix winogradskyi</name>
    <dbReference type="NCBI Taxonomy" id="96472"/>
    <lineage>
        <taxon>Bacteria</taxon>
        <taxon>Pseudomonadati</taxon>
        <taxon>Pseudomonadota</taxon>
        <taxon>Gammaproteobacteria</taxon>
        <taxon>Thiotrichales</taxon>
        <taxon>Thiotrichaceae</taxon>
        <taxon>Thiothrix</taxon>
    </lineage>
</organism>
<dbReference type="EMBL" id="CP091244">
    <property type="protein sequence ID" value="UJS24073.1"/>
    <property type="molecule type" value="Genomic_DNA"/>
</dbReference>
<feature type="coiled-coil region" evidence="6">
    <location>
        <begin position="624"/>
        <end position="669"/>
    </location>
</feature>
<dbReference type="RefSeq" id="WP_236498347.1">
    <property type="nucleotide sequence ID" value="NZ_CP091244.1"/>
</dbReference>
<keyword evidence="6" id="KW-0175">Coiled coil</keyword>
<evidence type="ECO:0000256" key="1">
    <source>
        <dbReference type="ARBA" id="ARBA00004370"/>
    </source>
</evidence>
<dbReference type="InterPro" id="IPR045063">
    <property type="entry name" value="Dynamin_N"/>
</dbReference>
<dbReference type="PANTHER" id="PTHR10465">
    <property type="entry name" value="TRANSMEMBRANE GTPASE FZO1"/>
    <property type="match status" value="1"/>
</dbReference>
<keyword evidence="3" id="KW-0378">Hydrolase</keyword>
<dbReference type="PANTHER" id="PTHR10465:SF0">
    <property type="entry name" value="SARCALUMENIN"/>
    <property type="match status" value="1"/>
</dbReference>
<dbReference type="InterPro" id="IPR027094">
    <property type="entry name" value="Mitofusin_fam"/>
</dbReference>
<dbReference type="SUPFAM" id="SSF52540">
    <property type="entry name" value="P-loop containing nucleoside triphosphate hydrolases"/>
    <property type="match status" value="1"/>
</dbReference>
<name>A0ABY3SXB7_9GAMM</name>
<keyword evidence="4" id="KW-0342">GTP-binding</keyword>
<feature type="domain" description="Dynamin N-terminal" evidence="7">
    <location>
        <begin position="58"/>
        <end position="229"/>
    </location>
</feature>
<evidence type="ECO:0000313" key="8">
    <source>
        <dbReference type="EMBL" id="UJS24073.1"/>
    </source>
</evidence>
<keyword evidence="2" id="KW-0547">Nucleotide-binding</keyword>
<feature type="coiled-coil region" evidence="6">
    <location>
        <begin position="451"/>
        <end position="478"/>
    </location>
</feature>